<protein>
    <submittedName>
        <fullName evidence="2">11196_t:CDS:1</fullName>
    </submittedName>
</protein>
<evidence type="ECO:0000313" key="3">
    <source>
        <dbReference type="Proteomes" id="UP000789375"/>
    </source>
</evidence>
<gene>
    <name evidence="2" type="ORF">FMOSSE_LOCUS13368</name>
</gene>
<keyword evidence="3" id="KW-1185">Reference proteome</keyword>
<dbReference type="Proteomes" id="UP000789375">
    <property type="component" value="Unassembled WGS sequence"/>
</dbReference>
<evidence type="ECO:0000256" key="1">
    <source>
        <dbReference type="SAM" id="Coils"/>
    </source>
</evidence>
<feature type="non-terminal residue" evidence="2">
    <location>
        <position position="1"/>
    </location>
</feature>
<dbReference type="AlphaFoldDB" id="A0A9N9EUW0"/>
<sequence>KDERIKELEVKVEELEEKVEGLEDDLKIKYKEIEKALIVADE</sequence>
<reference evidence="2" key="1">
    <citation type="submission" date="2021-06" db="EMBL/GenBank/DDBJ databases">
        <authorList>
            <person name="Kallberg Y."/>
            <person name="Tangrot J."/>
            <person name="Rosling A."/>
        </authorList>
    </citation>
    <scope>NUCLEOTIDE SEQUENCE</scope>
    <source>
        <strain evidence="2">87-6 pot B 2015</strain>
    </source>
</reference>
<accession>A0A9N9EUW0</accession>
<keyword evidence="1" id="KW-0175">Coiled coil</keyword>
<proteinExistence type="predicted"/>
<dbReference type="EMBL" id="CAJVPP010007759">
    <property type="protein sequence ID" value="CAG8691456.1"/>
    <property type="molecule type" value="Genomic_DNA"/>
</dbReference>
<evidence type="ECO:0000313" key="2">
    <source>
        <dbReference type="EMBL" id="CAG8691456.1"/>
    </source>
</evidence>
<name>A0A9N9EUW0_FUNMO</name>
<organism evidence="2 3">
    <name type="scientific">Funneliformis mosseae</name>
    <name type="common">Endomycorrhizal fungus</name>
    <name type="synonym">Glomus mosseae</name>
    <dbReference type="NCBI Taxonomy" id="27381"/>
    <lineage>
        <taxon>Eukaryota</taxon>
        <taxon>Fungi</taxon>
        <taxon>Fungi incertae sedis</taxon>
        <taxon>Mucoromycota</taxon>
        <taxon>Glomeromycotina</taxon>
        <taxon>Glomeromycetes</taxon>
        <taxon>Glomerales</taxon>
        <taxon>Glomeraceae</taxon>
        <taxon>Funneliformis</taxon>
    </lineage>
</organism>
<comment type="caution">
    <text evidence="2">The sequence shown here is derived from an EMBL/GenBank/DDBJ whole genome shotgun (WGS) entry which is preliminary data.</text>
</comment>
<feature type="coiled-coil region" evidence="1">
    <location>
        <begin position="5"/>
        <end position="32"/>
    </location>
</feature>